<dbReference type="EMBL" id="UINC01076722">
    <property type="protein sequence ID" value="SVC16156.1"/>
    <property type="molecule type" value="Genomic_DNA"/>
</dbReference>
<reference evidence="2" key="1">
    <citation type="submission" date="2018-05" db="EMBL/GenBank/DDBJ databases">
        <authorList>
            <person name="Lanie J.A."/>
            <person name="Ng W.-L."/>
            <person name="Kazmierczak K.M."/>
            <person name="Andrzejewski T.M."/>
            <person name="Davidsen T.M."/>
            <person name="Wayne K.J."/>
            <person name="Tettelin H."/>
            <person name="Glass J.I."/>
            <person name="Rusch D."/>
            <person name="Podicherti R."/>
            <person name="Tsui H.-C.T."/>
            <person name="Winkler M.E."/>
        </authorList>
    </citation>
    <scope>NUCLEOTIDE SEQUENCE</scope>
</reference>
<feature type="non-terminal residue" evidence="2">
    <location>
        <position position="24"/>
    </location>
</feature>
<evidence type="ECO:0000256" key="1">
    <source>
        <dbReference type="SAM" id="MobiDB-lite"/>
    </source>
</evidence>
<protein>
    <submittedName>
        <fullName evidence="2">Uncharacterized protein</fullName>
    </submittedName>
</protein>
<proteinExistence type="predicted"/>
<feature type="region of interest" description="Disordered" evidence="1">
    <location>
        <begin position="1"/>
        <end position="24"/>
    </location>
</feature>
<accession>A0A382JWP9</accession>
<feature type="compositionally biased region" description="Basic and acidic residues" evidence="1">
    <location>
        <begin position="15"/>
        <end position="24"/>
    </location>
</feature>
<gene>
    <name evidence="2" type="ORF">METZ01_LOCUS269010</name>
</gene>
<sequence>MNDSDEGALSYWHRRNLEDPPRGT</sequence>
<organism evidence="2">
    <name type="scientific">marine metagenome</name>
    <dbReference type="NCBI Taxonomy" id="408172"/>
    <lineage>
        <taxon>unclassified sequences</taxon>
        <taxon>metagenomes</taxon>
        <taxon>ecological metagenomes</taxon>
    </lineage>
</organism>
<name>A0A382JWP9_9ZZZZ</name>
<evidence type="ECO:0000313" key="2">
    <source>
        <dbReference type="EMBL" id="SVC16156.1"/>
    </source>
</evidence>
<dbReference type="AlphaFoldDB" id="A0A382JWP9"/>